<comment type="caution">
    <text evidence="2">The sequence shown here is derived from an EMBL/GenBank/DDBJ whole genome shotgun (WGS) entry which is preliminary data.</text>
</comment>
<evidence type="ECO:0000256" key="1">
    <source>
        <dbReference type="SAM" id="MobiDB-lite"/>
    </source>
</evidence>
<reference evidence="2" key="1">
    <citation type="submission" date="2020-08" db="EMBL/GenBank/DDBJ databases">
        <title>Multicomponent nature underlies the extraordinary mechanical properties of spider dragline silk.</title>
        <authorList>
            <person name="Kono N."/>
            <person name="Nakamura H."/>
            <person name="Mori M."/>
            <person name="Yoshida Y."/>
            <person name="Ohtoshi R."/>
            <person name="Malay A.D."/>
            <person name="Moran D.A.P."/>
            <person name="Tomita M."/>
            <person name="Numata K."/>
            <person name="Arakawa K."/>
        </authorList>
    </citation>
    <scope>NUCLEOTIDE SEQUENCE</scope>
</reference>
<organism evidence="2 3">
    <name type="scientific">Nephila pilipes</name>
    <name type="common">Giant wood spider</name>
    <name type="synonym">Nephila maculata</name>
    <dbReference type="NCBI Taxonomy" id="299642"/>
    <lineage>
        <taxon>Eukaryota</taxon>
        <taxon>Metazoa</taxon>
        <taxon>Ecdysozoa</taxon>
        <taxon>Arthropoda</taxon>
        <taxon>Chelicerata</taxon>
        <taxon>Arachnida</taxon>
        <taxon>Araneae</taxon>
        <taxon>Araneomorphae</taxon>
        <taxon>Entelegynae</taxon>
        <taxon>Araneoidea</taxon>
        <taxon>Nephilidae</taxon>
        <taxon>Nephila</taxon>
    </lineage>
</organism>
<evidence type="ECO:0000313" key="3">
    <source>
        <dbReference type="Proteomes" id="UP000887013"/>
    </source>
</evidence>
<name>A0A8X6N5N6_NEPPI</name>
<evidence type="ECO:0000313" key="2">
    <source>
        <dbReference type="EMBL" id="GFS95554.1"/>
    </source>
</evidence>
<dbReference type="Proteomes" id="UP000887013">
    <property type="component" value="Unassembled WGS sequence"/>
</dbReference>
<feature type="region of interest" description="Disordered" evidence="1">
    <location>
        <begin position="39"/>
        <end position="70"/>
    </location>
</feature>
<proteinExistence type="predicted"/>
<dbReference type="AlphaFoldDB" id="A0A8X6N5N6"/>
<gene>
    <name evidence="2" type="ORF">NPIL_627311</name>
</gene>
<feature type="compositionally biased region" description="Basic and acidic residues" evidence="1">
    <location>
        <begin position="39"/>
        <end position="50"/>
    </location>
</feature>
<dbReference type="EMBL" id="BMAW01005704">
    <property type="protein sequence ID" value="GFS95554.1"/>
    <property type="molecule type" value="Genomic_DNA"/>
</dbReference>
<keyword evidence="3" id="KW-1185">Reference proteome</keyword>
<sequence length="87" mass="9949">MIWRIDIQLVLKVMKFGARIIPERLIAFSCGITHPRGENKRKQVAEESVRVRPQRRRMHSGEKLADACPSGAPDTSLFGEQRMFVVT</sequence>
<accession>A0A8X6N5N6</accession>
<protein>
    <submittedName>
        <fullName evidence="2">Uncharacterized protein</fullName>
    </submittedName>
</protein>